<dbReference type="HOGENOM" id="CLU_2141074_0_0_11"/>
<organism evidence="2 3">
    <name type="scientific">Brachybacterium muris UCD-AY4</name>
    <dbReference type="NCBI Taxonomy" id="1249481"/>
    <lineage>
        <taxon>Bacteria</taxon>
        <taxon>Bacillati</taxon>
        <taxon>Actinomycetota</taxon>
        <taxon>Actinomycetes</taxon>
        <taxon>Micrococcales</taxon>
        <taxon>Dermabacteraceae</taxon>
        <taxon>Brachybacterium</taxon>
    </lineage>
</organism>
<evidence type="ECO:0000256" key="1">
    <source>
        <dbReference type="SAM" id="MobiDB-lite"/>
    </source>
</evidence>
<feature type="compositionally biased region" description="Basic residues" evidence="1">
    <location>
        <begin position="1"/>
        <end position="28"/>
    </location>
</feature>
<feature type="region of interest" description="Disordered" evidence="1">
    <location>
        <begin position="55"/>
        <end position="112"/>
    </location>
</feature>
<protein>
    <submittedName>
        <fullName evidence="2">Uncharacterized protein</fullName>
    </submittedName>
</protein>
<accession>A0A022L580</accession>
<dbReference type="Proteomes" id="UP000019754">
    <property type="component" value="Unassembled WGS sequence"/>
</dbReference>
<keyword evidence="3" id="KW-1185">Reference proteome</keyword>
<dbReference type="EMBL" id="AORC01000002">
    <property type="protein sequence ID" value="EYT51153.1"/>
    <property type="molecule type" value="Genomic_DNA"/>
</dbReference>
<reference evidence="2 3" key="1">
    <citation type="journal article" date="2013" name="Genome Announc.">
        <title>Draft genome sequence of an Actinobacterium, Brachybacterium muris strain UCD-AY4.</title>
        <authorList>
            <person name="Lo J.R."/>
            <person name="Lang J.M."/>
            <person name="Darling A.E."/>
            <person name="Eisen J.A."/>
            <person name="Coil D.A."/>
        </authorList>
    </citation>
    <scope>NUCLEOTIDE SEQUENCE [LARGE SCALE GENOMIC DNA]</scope>
    <source>
        <strain evidence="2 3">UCD-AY4</strain>
    </source>
</reference>
<feature type="region of interest" description="Disordered" evidence="1">
    <location>
        <begin position="1"/>
        <end position="38"/>
    </location>
</feature>
<name>A0A022L580_9MICO</name>
<evidence type="ECO:0000313" key="2">
    <source>
        <dbReference type="EMBL" id="EYT51153.1"/>
    </source>
</evidence>
<dbReference type="AlphaFoldDB" id="A0A022L580"/>
<evidence type="ECO:0000313" key="3">
    <source>
        <dbReference type="Proteomes" id="UP000019754"/>
    </source>
</evidence>
<proteinExistence type="predicted"/>
<gene>
    <name evidence="2" type="ORF">D641_0101400</name>
</gene>
<sequence>MRWRRYCTRRRAPRTVRSSRRSASHRGWKGSFSPSSSPHCWCCCWWTWPVACAASRRPHVSRSGTKGRTPRTLARLTRSPRTARPHASSPRATSRARRPRTAERRHGSALSG</sequence>
<dbReference type="STRING" id="1249481.D641_0101400"/>
<comment type="caution">
    <text evidence="2">The sequence shown here is derived from an EMBL/GenBank/DDBJ whole genome shotgun (WGS) entry which is preliminary data.</text>
</comment>